<evidence type="ECO:0000256" key="1">
    <source>
        <dbReference type="SAM" id="Phobius"/>
    </source>
</evidence>
<name>K0IJU6_NITGG</name>
<evidence type="ECO:0000313" key="2">
    <source>
        <dbReference type="EMBL" id="AFU58542.1"/>
    </source>
</evidence>
<dbReference type="STRING" id="1237085.Ngar_c16090"/>
<dbReference type="EMBL" id="CP002408">
    <property type="protein sequence ID" value="AFU58542.1"/>
    <property type="molecule type" value="Genomic_DNA"/>
</dbReference>
<dbReference type="InParanoid" id="K0IJU6"/>
<keyword evidence="1" id="KW-0472">Membrane</keyword>
<feature type="transmembrane region" description="Helical" evidence="1">
    <location>
        <begin position="200"/>
        <end position="221"/>
    </location>
</feature>
<accession>K0IJU6</accession>
<organism evidence="2 3">
    <name type="scientific">Nitrososphaera gargensis (strain Ga9.2)</name>
    <dbReference type="NCBI Taxonomy" id="1237085"/>
    <lineage>
        <taxon>Archaea</taxon>
        <taxon>Nitrososphaerota</taxon>
        <taxon>Nitrososphaeria</taxon>
        <taxon>Nitrososphaerales</taxon>
        <taxon>Nitrososphaeraceae</taxon>
        <taxon>Nitrososphaera</taxon>
    </lineage>
</organism>
<reference evidence="2 3" key="1">
    <citation type="journal article" date="2012" name="Environ. Microbiol.">
        <title>The genome of the ammonia-oxidizing Candidatus Nitrososphaera gargensis: insights into metabolic versatility and environmental adaptations.</title>
        <authorList>
            <person name="Spang A."/>
            <person name="Poehlein A."/>
            <person name="Offre P."/>
            <person name="Zumbragel S."/>
            <person name="Haider S."/>
            <person name="Rychlik N."/>
            <person name="Nowka B."/>
            <person name="Schmeisser C."/>
            <person name="Lebedeva E.V."/>
            <person name="Rattei T."/>
            <person name="Bohm C."/>
            <person name="Schmid M."/>
            <person name="Galushko A."/>
            <person name="Hatzenpichler R."/>
            <person name="Weinmaier T."/>
            <person name="Daniel R."/>
            <person name="Schleper C."/>
            <person name="Spieck E."/>
            <person name="Streit W."/>
            <person name="Wagner M."/>
        </authorList>
    </citation>
    <scope>NUCLEOTIDE SEQUENCE [LARGE SCALE GENOMIC DNA]</scope>
    <source>
        <strain evidence="3">Ga9.2</strain>
    </source>
</reference>
<dbReference type="KEGG" id="nga:Ngar_c16090"/>
<dbReference type="Proteomes" id="UP000008037">
    <property type="component" value="Chromosome"/>
</dbReference>
<proteinExistence type="predicted"/>
<feature type="transmembrane region" description="Helical" evidence="1">
    <location>
        <begin position="134"/>
        <end position="155"/>
    </location>
</feature>
<protein>
    <submittedName>
        <fullName evidence="2">Uncharacterized protein</fullName>
    </submittedName>
</protein>
<dbReference type="AlphaFoldDB" id="K0IJU6"/>
<keyword evidence="1" id="KW-0812">Transmembrane</keyword>
<feature type="transmembrane region" description="Helical" evidence="1">
    <location>
        <begin position="59"/>
        <end position="79"/>
    </location>
</feature>
<keyword evidence="3" id="KW-1185">Reference proteome</keyword>
<evidence type="ECO:0000313" key="3">
    <source>
        <dbReference type="Proteomes" id="UP000008037"/>
    </source>
</evidence>
<feature type="transmembrane region" description="Helical" evidence="1">
    <location>
        <begin position="227"/>
        <end position="246"/>
    </location>
</feature>
<dbReference type="BioCyc" id="CNIT1237085:G1324-1607-MONOMER"/>
<gene>
    <name evidence="2" type="ordered locus">Ngar_c16090</name>
</gene>
<dbReference type="HOGENOM" id="CLU_1096677_0_0_2"/>
<sequence>MCGHEIIIAMAVLDPNVLNPFVLVSPAVAPALAVAITAISVSLSLMISRYFFKSYTFSGFGYLLGLPVGFAFLGASFLFELSSLMYRADPLLYPAFFWIQMSLQSEALALIALSYYYKSSDASESGKRVRARDVLVTTLPLVMVAIPFLVPTFSLASQPYFNYAGLADLSFYMRIFNMAVIGYIFKSTIASLVRAANIKLLYVPAAFALLWLEQYSLVLAYFDNSAIAFIGSAAARMAGLALFAYIMHSVTSRRKMEIEARKAA</sequence>
<feature type="transmembrane region" description="Helical" evidence="1">
    <location>
        <begin position="27"/>
        <end position="47"/>
    </location>
</feature>
<keyword evidence="1" id="KW-1133">Transmembrane helix</keyword>
<feature type="transmembrane region" description="Helical" evidence="1">
    <location>
        <begin position="175"/>
        <end position="193"/>
    </location>
</feature>
<feature type="transmembrane region" description="Helical" evidence="1">
    <location>
        <begin position="91"/>
        <end position="113"/>
    </location>
</feature>